<name>A0A5B1CL09_9BACT</name>
<dbReference type="SUPFAM" id="SSF51735">
    <property type="entry name" value="NAD(P)-binding Rossmann-fold domains"/>
    <property type="match status" value="1"/>
</dbReference>
<keyword evidence="2" id="KW-0560">Oxidoreductase</keyword>
<dbReference type="InterPro" id="IPR036291">
    <property type="entry name" value="NAD(P)-bd_dom_sf"/>
</dbReference>
<proteinExistence type="inferred from homology"/>
<dbReference type="InterPro" id="IPR002347">
    <property type="entry name" value="SDR_fam"/>
</dbReference>
<dbReference type="EMBL" id="VRLW01000001">
    <property type="protein sequence ID" value="KAA1260014.1"/>
    <property type="molecule type" value="Genomic_DNA"/>
</dbReference>
<evidence type="ECO:0000313" key="2">
    <source>
        <dbReference type="EMBL" id="KAA1260014.1"/>
    </source>
</evidence>
<sequence length="269" mass="28985">MSPKPAFSSAAAVVTGSSSGIGRATISALAKAGASQLVVHYCANQRGAEETAKIAWQSGCEEVFVVQADLQIPSQRDHLAEVAFKKFGRVDAWINNAGADVLTGDAAKLSFAEKLQWLWRVDVQATIELSRNVAQRMLEQTTSESNSEKLPPSMTFIGWDQAPLGMEGDAGQMFGPIKAAVMAFANSMAQEFSPDLRINTVAPGWIQTSWGESTSDYWDSRAKAQSLMQRWGTPDDVAKAILYAADPANTFTTGQTIAVDGGWSRRFQG</sequence>
<dbReference type="PANTHER" id="PTHR42760">
    <property type="entry name" value="SHORT-CHAIN DEHYDROGENASES/REDUCTASES FAMILY MEMBER"/>
    <property type="match status" value="1"/>
</dbReference>
<gene>
    <name evidence="2" type="primary">fabG_5</name>
    <name evidence="2" type="ORF">LF1_25520</name>
</gene>
<dbReference type="PANTHER" id="PTHR42760:SF40">
    <property type="entry name" value="3-OXOACYL-[ACYL-CARRIER-PROTEIN] REDUCTASE, CHLOROPLASTIC"/>
    <property type="match status" value="1"/>
</dbReference>
<dbReference type="OrthoDB" id="248827at2"/>
<dbReference type="PRINTS" id="PR00081">
    <property type="entry name" value="GDHRDH"/>
</dbReference>
<protein>
    <submittedName>
        <fullName evidence="2">3-oxoacyl-[acyl-carrier-protein] reductase FabG</fullName>
        <ecNumber evidence="2">1.1.1.100</ecNumber>
    </submittedName>
</protein>
<organism evidence="2 3">
    <name type="scientific">Rubripirellula obstinata</name>
    <dbReference type="NCBI Taxonomy" id="406547"/>
    <lineage>
        <taxon>Bacteria</taxon>
        <taxon>Pseudomonadati</taxon>
        <taxon>Planctomycetota</taxon>
        <taxon>Planctomycetia</taxon>
        <taxon>Pirellulales</taxon>
        <taxon>Pirellulaceae</taxon>
        <taxon>Rubripirellula</taxon>
    </lineage>
</organism>
<comment type="similarity">
    <text evidence="1">Belongs to the short-chain dehydrogenases/reductases (SDR) family.</text>
</comment>
<dbReference type="Proteomes" id="UP000322699">
    <property type="component" value="Unassembled WGS sequence"/>
</dbReference>
<accession>A0A5B1CL09</accession>
<dbReference type="GO" id="GO:0004316">
    <property type="term" value="F:3-oxoacyl-[acyl-carrier-protein] reductase (NADPH) activity"/>
    <property type="evidence" value="ECO:0007669"/>
    <property type="project" value="UniProtKB-EC"/>
</dbReference>
<reference evidence="2 3" key="1">
    <citation type="submission" date="2019-08" db="EMBL/GenBank/DDBJ databases">
        <title>Deep-cultivation of Planctomycetes and their phenomic and genomic characterization uncovers novel biology.</title>
        <authorList>
            <person name="Wiegand S."/>
            <person name="Jogler M."/>
            <person name="Boedeker C."/>
            <person name="Pinto D."/>
            <person name="Vollmers J."/>
            <person name="Rivas-Marin E."/>
            <person name="Kohn T."/>
            <person name="Peeters S.H."/>
            <person name="Heuer A."/>
            <person name="Rast P."/>
            <person name="Oberbeckmann S."/>
            <person name="Bunk B."/>
            <person name="Jeske O."/>
            <person name="Meyerdierks A."/>
            <person name="Storesund J.E."/>
            <person name="Kallscheuer N."/>
            <person name="Luecker S."/>
            <person name="Lage O.M."/>
            <person name="Pohl T."/>
            <person name="Merkel B.J."/>
            <person name="Hornburger P."/>
            <person name="Mueller R.-W."/>
            <person name="Bruemmer F."/>
            <person name="Labrenz M."/>
            <person name="Spormann A.M."/>
            <person name="Op Den Camp H."/>
            <person name="Overmann J."/>
            <person name="Amann R."/>
            <person name="Jetten M.S.M."/>
            <person name="Mascher T."/>
            <person name="Medema M.H."/>
            <person name="Devos D.P."/>
            <person name="Kaster A.-K."/>
            <person name="Ovreas L."/>
            <person name="Rohde M."/>
            <person name="Galperin M.Y."/>
            <person name="Jogler C."/>
        </authorList>
    </citation>
    <scope>NUCLEOTIDE SEQUENCE [LARGE SCALE GENOMIC DNA]</scope>
    <source>
        <strain evidence="2 3">LF1</strain>
    </source>
</reference>
<dbReference type="RefSeq" id="WP_068266916.1">
    <property type="nucleotide sequence ID" value="NZ_LWSK01000138.1"/>
</dbReference>
<comment type="caution">
    <text evidence="2">The sequence shown here is derived from an EMBL/GenBank/DDBJ whole genome shotgun (WGS) entry which is preliminary data.</text>
</comment>
<evidence type="ECO:0000313" key="3">
    <source>
        <dbReference type="Proteomes" id="UP000322699"/>
    </source>
</evidence>
<dbReference type="CDD" id="cd05233">
    <property type="entry name" value="SDR_c"/>
    <property type="match status" value="1"/>
</dbReference>
<dbReference type="GO" id="GO:0030497">
    <property type="term" value="P:fatty acid elongation"/>
    <property type="evidence" value="ECO:0007669"/>
    <property type="project" value="TreeGrafter"/>
</dbReference>
<keyword evidence="3" id="KW-1185">Reference proteome</keyword>
<evidence type="ECO:0000256" key="1">
    <source>
        <dbReference type="ARBA" id="ARBA00006484"/>
    </source>
</evidence>
<dbReference type="AlphaFoldDB" id="A0A5B1CL09"/>
<dbReference type="EC" id="1.1.1.100" evidence="2"/>
<dbReference type="Pfam" id="PF13561">
    <property type="entry name" value="adh_short_C2"/>
    <property type="match status" value="1"/>
</dbReference>
<dbReference type="Gene3D" id="3.40.50.720">
    <property type="entry name" value="NAD(P)-binding Rossmann-like Domain"/>
    <property type="match status" value="1"/>
</dbReference>